<dbReference type="EMBL" id="BGPR01193495">
    <property type="protein sequence ID" value="GBM97944.1"/>
    <property type="molecule type" value="Genomic_DNA"/>
</dbReference>
<organism evidence="1 2">
    <name type="scientific">Araneus ventricosus</name>
    <name type="common">Orbweaver spider</name>
    <name type="synonym">Epeira ventricosa</name>
    <dbReference type="NCBI Taxonomy" id="182803"/>
    <lineage>
        <taxon>Eukaryota</taxon>
        <taxon>Metazoa</taxon>
        <taxon>Ecdysozoa</taxon>
        <taxon>Arthropoda</taxon>
        <taxon>Chelicerata</taxon>
        <taxon>Arachnida</taxon>
        <taxon>Araneae</taxon>
        <taxon>Araneomorphae</taxon>
        <taxon>Entelegynae</taxon>
        <taxon>Araneoidea</taxon>
        <taxon>Araneidae</taxon>
        <taxon>Araneus</taxon>
    </lineage>
</organism>
<sequence>MHARHFVLAFVISNLRKFPTNYLVTYCQINVHVDGLNPLTPSGPQNLTTFVYGGFVDIRIREMDSSAFSLFLLAVGGGKRTEAWPRGREWGH</sequence>
<proteinExistence type="predicted"/>
<comment type="caution">
    <text evidence="1">The sequence shown here is derived from an EMBL/GenBank/DDBJ whole genome shotgun (WGS) entry which is preliminary data.</text>
</comment>
<gene>
    <name evidence="1" type="ORF">AVEN_166893_1</name>
</gene>
<evidence type="ECO:0000313" key="2">
    <source>
        <dbReference type="Proteomes" id="UP000499080"/>
    </source>
</evidence>
<name>A0A4Y2K6U6_ARAVE</name>
<dbReference type="Proteomes" id="UP000499080">
    <property type="component" value="Unassembled WGS sequence"/>
</dbReference>
<protein>
    <submittedName>
        <fullName evidence="1">Uncharacterized protein</fullName>
    </submittedName>
</protein>
<reference evidence="1 2" key="1">
    <citation type="journal article" date="2019" name="Sci. Rep.">
        <title>Orb-weaving spider Araneus ventricosus genome elucidates the spidroin gene catalogue.</title>
        <authorList>
            <person name="Kono N."/>
            <person name="Nakamura H."/>
            <person name="Ohtoshi R."/>
            <person name="Moran D.A.P."/>
            <person name="Shinohara A."/>
            <person name="Yoshida Y."/>
            <person name="Fujiwara M."/>
            <person name="Mori M."/>
            <person name="Tomita M."/>
            <person name="Arakawa K."/>
        </authorList>
    </citation>
    <scope>NUCLEOTIDE SEQUENCE [LARGE SCALE GENOMIC DNA]</scope>
</reference>
<keyword evidence="2" id="KW-1185">Reference proteome</keyword>
<evidence type="ECO:0000313" key="1">
    <source>
        <dbReference type="EMBL" id="GBM97944.1"/>
    </source>
</evidence>
<accession>A0A4Y2K6U6</accession>
<dbReference type="AlphaFoldDB" id="A0A4Y2K6U6"/>